<dbReference type="Gene3D" id="1.10.260.40">
    <property type="entry name" value="lambda repressor-like DNA-binding domains"/>
    <property type="match status" value="1"/>
</dbReference>
<reference evidence="2" key="1">
    <citation type="journal article" date="2021" name="Proc. Natl. Acad. Sci. U.S.A.">
        <title>A Catalog of Tens of Thousands of Viruses from Human Metagenomes Reveals Hidden Associations with Chronic Diseases.</title>
        <authorList>
            <person name="Tisza M.J."/>
            <person name="Buck C.B."/>
        </authorList>
    </citation>
    <scope>NUCLEOTIDE SEQUENCE</scope>
    <source>
        <strain evidence="2">Ctai52</strain>
    </source>
</reference>
<dbReference type="SUPFAM" id="SSF47413">
    <property type="entry name" value="lambda repressor-like DNA-binding domains"/>
    <property type="match status" value="1"/>
</dbReference>
<evidence type="ECO:0000313" key="2">
    <source>
        <dbReference type="EMBL" id="DAG05344.1"/>
    </source>
</evidence>
<organism evidence="2">
    <name type="scientific">Myoviridae sp. ctai52</name>
    <dbReference type="NCBI Taxonomy" id="2825134"/>
    <lineage>
        <taxon>Viruses</taxon>
        <taxon>Duplodnaviria</taxon>
        <taxon>Heunggongvirae</taxon>
        <taxon>Uroviricota</taxon>
        <taxon>Caudoviricetes</taxon>
    </lineage>
</organism>
<protein>
    <submittedName>
        <fullName evidence="2">Addiction module antidote protein</fullName>
    </submittedName>
</protein>
<dbReference type="EMBL" id="BK016258">
    <property type="protein sequence ID" value="DAG05344.1"/>
    <property type="molecule type" value="Genomic_DNA"/>
</dbReference>
<evidence type="ECO:0000259" key="1">
    <source>
        <dbReference type="SMART" id="SM00530"/>
    </source>
</evidence>
<accession>A0A8S5VF91</accession>
<dbReference type="InterPro" id="IPR010982">
    <property type="entry name" value="Lambda_DNA-bd_dom_sf"/>
</dbReference>
<feature type="domain" description="HTH cro/C1-type" evidence="1">
    <location>
        <begin position="3"/>
        <end position="61"/>
    </location>
</feature>
<dbReference type="InterPro" id="IPR001387">
    <property type="entry name" value="Cro/C1-type_HTH"/>
</dbReference>
<dbReference type="Pfam" id="PF13443">
    <property type="entry name" value="HTH_26"/>
    <property type="match status" value="1"/>
</dbReference>
<sequence>MNKFKELLQEKGYTAYRLNKEHGIPTNTVNDLCNGKTAFSKIRVETALKLSQSLGMTIEEIYLYLYE</sequence>
<dbReference type="GO" id="GO:0003677">
    <property type="term" value="F:DNA binding"/>
    <property type="evidence" value="ECO:0007669"/>
    <property type="project" value="InterPro"/>
</dbReference>
<dbReference type="SMART" id="SM00530">
    <property type="entry name" value="HTH_XRE"/>
    <property type="match status" value="1"/>
</dbReference>
<dbReference type="CDD" id="cd00093">
    <property type="entry name" value="HTH_XRE"/>
    <property type="match status" value="1"/>
</dbReference>
<proteinExistence type="predicted"/>
<name>A0A8S5VF91_9CAUD</name>